<feature type="transmembrane region" description="Helical" evidence="1">
    <location>
        <begin position="90"/>
        <end position="111"/>
    </location>
</feature>
<comment type="caution">
    <text evidence="2">The sequence shown here is derived from an EMBL/GenBank/DDBJ whole genome shotgun (WGS) entry which is preliminary data.</text>
</comment>
<reference evidence="2 3" key="1">
    <citation type="submission" date="2017-01" db="EMBL/GenBank/DDBJ databases">
        <title>Draft genome sequence of Bacillus oleronius.</title>
        <authorList>
            <person name="Allam M."/>
        </authorList>
    </citation>
    <scope>NUCLEOTIDE SEQUENCE [LARGE SCALE GENOMIC DNA]</scope>
    <source>
        <strain evidence="2 3">DSM 9356</strain>
    </source>
</reference>
<gene>
    <name evidence="2" type="ORF">BWZ43_02825</name>
</gene>
<evidence type="ECO:0000256" key="1">
    <source>
        <dbReference type="SAM" id="Phobius"/>
    </source>
</evidence>
<organism evidence="2 3">
    <name type="scientific">Heyndrickxia oleronia</name>
    <dbReference type="NCBI Taxonomy" id="38875"/>
    <lineage>
        <taxon>Bacteria</taxon>
        <taxon>Bacillati</taxon>
        <taxon>Bacillota</taxon>
        <taxon>Bacilli</taxon>
        <taxon>Bacillales</taxon>
        <taxon>Bacillaceae</taxon>
        <taxon>Heyndrickxia</taxon>
    </lineage>
</organism>
<evidence type="ECO:0000313" key="3">
    <source>
        <dbReference type="Proteomes" id="UP000189761"/>
    </source>
</evidence>
<keyword evidence="3" id="KW-1185">Reference proteome</keyword>
<feature type="transmembrane region" description="Helical" evidence="1">
    <location>
        <begin position="62"/>
        <end position="84"/>
    </location>
</feature>
<sequence>MKANYLDLFFYIVFSLALCYDYFPTVFPSTPFQKSIFFFAILILFVIGLIKDQIKNSSEQNVFPAQLFFHIFSIAFIGALTFLGGESHSGISLTNPILWIVFTVSFIQIFLQRKKSKRRRFDTL</sequence>
<proteinExistence type="predicted"/>
<dbReference type="AlphaFoldDB" id="A0A8E2IH45"/>
<dbReference type="Proteomes" id="UP000189761">
    <property type="component" value="Unassembled WGS sequence"/>
</dbReference>
<keyword evidence="1" id="KW-0472">Membrane</keyword>
<evidence type="ECO:0000313" key="2">
    <source>
        <dbReference type="EMBL" id="OOP69826.1"/>
    </source>
</evidence>
<feature type="transmembrane region" description="Helical" evidence="1">
    <location>
        <begin position="35"/>
        <end position="50"/>
    </location>
</feature>
<accession>A0A8E2IH45</accession>
<dbReference type="EMBL" id="MTLA01000030">
    <property type="protein sequence ID" value="OOP69826.1"/>
    <property type="molecule type" value="Genomic_DNA"/>
</dbReference>
<name>A0A8E2IH45_9BACI</name>
<keyword evidence="1" id="KW-0812">Transmembrane</keyword>
<protein>
    <submittedName>
        <fullName evidence="2">Uncharacterized protein</fullName>
    </submittedName>
</protein>
<feature type="transmembrane region" description="Helical" evidence="1">
    <location>
        <begin position="5"/>
        <end position="23"/>
    </location>
</feature>
<keyword evidence="1" id="KW-1133">Transmembrane helix</keyword>